<dbReference type="PANTHER" id="PTHR35528">
    <property type="entry name" value="BLL1675 PROTEIN"/>
    <property type="match status" value="1"/>
</dbReference>
<reference evidence="6" key="1">
    <citation type="journal article" date="2019" name="Int. J. Syst. Evol. Microbiol.">
        <title>The Global Catalogue of Microorganisms (GCM) 10K type strain sequencing project: providing services to taxonomists for standard genome sequencing and annotation.</title>
        <authorList>
            <consortium name="The Broad Institute Genomics Platform"/>
            <consortium name="The Broad Institute Genome Sequencing Center for Infectious Disease"/>
            <person name="Wu L."/>
            <person name="Ma J."/>
        </authorList>
    </citation>
    <scope>NUCLEOTIDE SEQUENCE [LARGE SCALE GENOMIC DNA]</scope>
    <source>
        <strain evidence="6">NBRC 101365</strain>
    </source>
</reference>
<dbReference type="InterPro" id="IPR047930">
    <property type="entry name" value="Transpos_IS6"/>
</dbReference>
<evidence type="ECO:0000259" key="4">
    <source>
        <dbReference type="Pfam" id="PF13610"/>
    </source>
</evidence>
<accession>A0ABQ6CFT4</accession>
<organism evidence="5 6">
    <name type="scientific">Labrys miyagiensis</name>
    <dbReference type="NCBI Taxonomy" id="346912"/>
    <lineage>
        <taxon>Bacteria</taxon>
        <taxon>Pseudomonadati</taxon>
        <taxon>Pseudomonadota</taxon>
        <taxon>Alphaproteobacteria</taxon>
        <taxon>Hyphomicrobiales</taxon>
        <taxon>Xanthobacteraceae</taxon>
        <taxon>Labrys</taxon>
    </lineage>
</organism>
<dbReference type="EMBL" id="BSPC01000021">
    <property type="protein sequence ID" value="GLS19196.1"/>
    <property type="molecule type" value="Genomic_DNA"/>
</dbReference>
<dbReference type="Proteomes" id="UP001156882">
    <property type="component" value="Unassembled WGS sequence"/>
</dbReference>
<dbReference type="InterPro" id="IPR052183">
    <property type="entry name" value="IS_Transposase"/>
</dbReference>
<dbReference type="NCBIfam" id="NF033587">
    <property type="entry name" value="transpos_IS6"/>
    <property type="match status" value="1"/>
</dbReference>
<keyword evidence="2" id="KW-0238">DNA-binding</keyword>
<evidence type="ECO:0000256" key="1">
    <source>
        <dbReference type="ARBA" id="ARBA00022578"/>
    </source>
</evidence>
<proteinExistence type="predicted"/>
<dbReference type="Pfam" id="PF13610">
    <property type="entry name" value="DDE_Tnp_IS240"/>
    <property type="match status" value="1"/>
</dbReference>
<keyword evidence="1" id="KW-0815">Transposition</keyword>
<evidence type="ECO:0000313" key="6">
    <source>
        <dbReference type="Proteomes" id="UP001156882"/>
    </source>
</evidence>
<comment type="caution">
    <text evidence="5">The sequence shown here is derived from an EMBL/GenBank/DDBJ whole genome shotgun (WGS) entry which is preliminary data.</text>
</comment>
<evidence type="ECO:0000256" key="3">
    <source>
        <dbReference type="ARBA" id="ARBA00023172"/>
    </source>
</evidence>
<sequence>MSRDAVGEGHAADILRPSPFPPEIIRHAVWLYLRFTLSYRDVEELLAERGLDVSYETIRRWVDKFGSAYARNLRRLRPRAADTWHLDEMVVSIRGRHMYLWRAVDSEGEILDMLVQPRRDKAVALRLMPKLLKKQGIAPKVLVTDKLRSYGAAGRELRLSAHHEQGLRQNNRAENSHQVVRRREREMQRFKSSGSAQRFLASHAAVHNTFNLERHLISRPTLRLFRAAAAQQWQTATAPA</sequence>
<dbReference type="InterPro" id="IPR032874">
    <property type="entry name" value="DDE_dom"/>
</dbReference>
<protein>
    <submittedName>
        <fullName evidence="5">IS6 family transposase</fullName>
    </submittedName>
</protein>
<name>A0ABQ6CFT4_9HYPH</name>
<keyword evidence="6" id="KW-1185">Reference proteome</keyword>
<dbReference type="PANTHER" id="PTHR35528:SF3">
    <property type="entry name" value="BLL1675 PROTEIN"/>
    <property type="match status" value="1"/>
</dbReference>
<evidence type="ECO:0000256" key="2">
    <source>
        <dbReference type="ARBA" id="ARBA00023125"/>
    </source>
</evidence>
<gene>
    <name evidence="5" type="ORF">GCM10007874_22130</name>
</gene>
<keyword evidence="3" id="KW-0233">DNA recombination</keyword>
<feature type="domain" description="DDE" evidence="4">
    <location>
        <begin position="83"/>
        <end position="210"/>
    </location>
</feature>
<evidence type="ECO:0000313" key="5">
    <source>
        <dbReference type="EMBL" id="GLS19196.1"/>
    </source>
</evidence>